<dbReference type="EMBL" id="JACIDZ010000015">
    <property type="protein sequence ID" value="MBB4123970.1"/>
    <property type="molecule type" value="Genomic_DNA"/>
</dbReference>
<keyword evidence="1" id="KW-0229">DNA integration</keyword>
<dbReference type="SUPFAM" id="SSF53041">
    <property type="entry name" value="Resolvase-like"/>
    <property type="match status" value="1"/>
</dbReference>
<dbReference type="GO" id="GO:0003677">
    <property type="term" value="F:DNA binding"/>
    <property type="evidence" value="ECO:0007669"/>
    <property type="project" value="UniProtKB-KW"/>
</dbReference>
<dbReference type="InterPro" id="IPR036162">
    <property type="entry name" value="Resolvase-like_N_sf"/>
</dbReference>
<keyword evidence="3" id="KW-0233">DNA recombination</keyword>
<proteinExistence type="predicted"/>
<sequence length="199" mass="22410">MILNSNDVSGGRRIGYARVSTDKQTLFQYQDMLEAAGCDPVFMDEAISAVAAHRPGLQRARADLKPGDTFVVPSIDRAFRSTLEGIQFLDALHREGIAFESIYQRIDTRTPEGRKWFIDSVNNAEYERAIISRRTREKMAAAKKRGVHLGRKPILADSDIRVAHRAINDDGVTLADVARHANVSVQTMRRSFRRLELTL</sequence>
<dbReference type="GO" id="GO:0000150">
    <property type="term" value="F:DNA strand exchange activity"/>
    <property type="evidence" value="ECO:0007669"/>
    <property type="project" value="InterPro"/>
</dbReference>
<evidence type="ECO:0000313" key="7">
    <source>
        <dbReference type="EMBL" id="MBB4123970.1"/>
    </source>
</evidence>
<gene>
    <name evidence="7" type="ORF">GGR30_003919</name>
</gene>
<dbReference type="Proteomes" id="UP000530571">
    <property type="component" value="Unassembled WGS sequence"/>
</dbReference>
<dbReference type="InterPro" id="IPR006119">
    <property type="entry name" value="Resolv_N"/>
</dbReference>
<dbReference type="AlphaFoldDB" id="A0A7W6PBJ8"/>
<dbReference type="InterPro" id="IPR006118">
    <property type="entry name" value="Recombinase_CS"/>
</dbReference>
<dbReference type="PANTHER" id="PTHR30461">
    <property type="entry name" value="DNA-INVERTASE FROM LAMBDOID PROPHAGE"/>
    <property type="match status" value="1"/>
</dbReference>
<evidence type="ECO:0000256" key="5">
    <source>
        <dbReference type="PROSITE-ProRule" id="PRU10137"/>
    </source>
</evidence>
<dbReference type="RefSeq" id="WP_183489939.1">
    <property type="nucleotide sequence ID" value="NZ_JACIDZ010000015.1"/>
</dbReference>
<dbReference type="SMART" id="SM00857">
    <property type="entry name" value="Resolvase"/>
    <property type="match status" value="1"/>
</dbReference>
<dbReference type="CDD" id="cd03768">
    <property type="entry name" value="SR_ResInv"/>
    <property type="match status" value="1"/>
</dbReference>
<dbReference type="PROSITE" id="PS51736">
    <property type="entry name" value="RECOMBINASES_3"/>
    <property type="match status" value="1"/>
</dbReference>
<dbReference type="Gene3D" id="3.40.50.1390">
    <property type="entry name" value="Resolvase, N-terminal catalytic domain"/>
    <property type="match status" value="1"/>
</dbReference>
<keyword evidence="8" id="KW-1185">Reference proteome</keyword>
<evidence type="ECO:0000259" key="6">
    <source>
        <dbReference type="PROSITE" id="PS51736"/>
    </source>
</evidence>
<evidence type="ECO:0000256" key="1">
    <source>
        <dbReference type="ARBA" id="ARBA00022908"/>
    </source>
</evidence>
<dbReference type="InterPro" id="IPR050639">
    <property type="entry name" value="SSR_resolvase"/>
</dbReference>
<evidence type="ECO:0000256" key="3">
    <source>
        <dbReference type="ARBA" id="ARBA00023172"/>
    </source>
</evidence>
<dbReference type="Pfam" id="PF00239">
    <property type="entry name" value="Resolvase"/>
    <property type="match status" value="1"/>
</dbReference>
<organism evidence="7 8">
    <name type="scientific">Martelella radicis</name>
    <dbReference type="NCBI Taxonomy" id="1397476"/>
    <lineage>
        <taxon>Bacteria</taxon>
        <taxon>Pseudomonadati</taxon>
        <taxon>Pseudomonadota</taxon>
        <taxon>Alphaproteobacteria</taxon>
        <taxon>Hyphomicrobiales</taxon>
        <taxon>Aurantimonadaceae</taxon>
        <taxon>Martelella</taxon>
    </lineage>
</organism>
<evidence type="ECO:0000256" key="4">
    <source>
        <dbReference type="PIRSR" id="PIRSR606118-50"/>
    </source>
</evidence>
<dbReference type="GO" id="GO:0015074">
    <property type="term" value="P:DNA integration"/>
    <property type="evidence" value="ECO:0007669"/>
    <property type="project" value="UniProtKB-KW"/>
</dbReference>
<dbReference type="Gene3D" id="1.10.10.60">
    <property type="entry name" value="Homeodomain-like"/>
    <property type="match status" value="1"/>
</dbReference>
<reference evidence="7 8" key="1">
    <citation type="submission" date="2020-08" db="EMBL/GenBank/DDBJ databases">
        <title>Genomic Encyclopedia of Type Strains, Phase IV (KMG-IV): sequencing the most valuable type-strain genomes for metagenomic binning, comparative biology and taxonomic classification.</title>
        <authorList>
            <person name="Goeker M."/>
        </authorList>
    </citation>
    <scope>NUCLEOTIDE SEQUENCE [LARGE SCALE GENOMIC DNA]</scope>
    <source>
        <strain evidence="7 8">DSM 28101</strain>
    </source>
</reference>
<feature type="active site" description="O-(5'-phospho-DNA)-serine intermediate" evidence="4 5">
    <location>
        <position position="20"/>
    </location>
</feature>
<name>A0A7W6PBJ8_9HYPH</name>
<evidence type="ECO:0000313" key="8">
    <source>
        <dbReference type="Proteomes" id="UP000530571"/>
    </source>
</evidence>
<keyword evidence="2" id="KW-0238">DNA-binding</keyword>
<feature type="domain" description="Resolvase/invertase-type recombinase catalytic" evidence="6">
    <location>
        <begin position="12"/>
        <end position="146"/>
    </location>
</feature>
<accession>A0A7W6PBJ8</accession>
<dbReference type="PANTHER" id="PTHR30461:SF2">
    <property type="entry name" value="SERINE RECOMBINASE PINE-RELATED"/>
    <property type="match status" value="1"/>
</dbReference>
<comment type="caution">
    <text evidence="7">The sequence shown here is derived from an EMBL/GenBank/DDBJ whole genome shotgun (WGS) entry which is preliminary data.</text>
</comment>
<protein>
    <submittedName>
        <fullName evidence="7">DNA invertase Pin-like site-specific DNA recombinase</fullName>
    </submittedName>
</protein>
<dbReference type="PROSITE" id="PS00397">
    <property type="entry name" value="RECOMBINASES_1"/>
    <property type="match status" value="1"/>
</dbReference>
<evidence type="ECO:0000256" key="2">
    <source>
        <dbReference type="ARBA" id="ARBA00023125"/>
    </source>
</evidence>